<accession>A0A0P1BJN5</accession>
<feature type="region of interest" description="Disordered" evidence="1">
    <location>
        <begin position="748"/>
        <end position="788"/>
    </location>
</feature>
<dbReference type="Gene3D" id="3.30.200.20">
    <property type="entry name" value="Phosphorylase Kinase, domain 1"/>
    <property type="match status" value="1"/>
</dbReference>
<evidence type="ECO:0000313" key="4">
    <source>
        <dbReference type="Proteomes" id="UP000054845"/>
    </source>
</evidence>
<dbReference type="PANTHER" id="PTHR12984">
    <property type="entry name" value="SCY1-RELATED S/T PROTEIN KINASE-LIKE"/>
    <property type="match status" value="1"/>
</dbReference>
<keyword evidence="4" id="KW-1185">Reference proteome</keyword>
<feature type="region of interest" description="Disordered" evidence="1">
    <location>
        <begin position="637"/>
        <end position="687"/>
    </location>
</feature>
<feature type="compositionally biased region" description="Basic and acidic residues" evidence="1">
    <location>
        <begin position="910"/>
        <end position="937"/>
    </location>
</feature>
<dbReference type="Proteomes" id="UP000054845">
    <property type="component" value="Unassembled WGS sequence"/>
</dbReference>
<dbReference type="InterPro" id="IPR051177">
    <property type="entry name" value="CIK-Related_Protein"/>
</dbReference>
<dbReference type="Gene3D" id="1.25.10.10">
    <property type="entry name" value="Leucine-rich Repeat Variant"/>
    <property type="match status" value="1"/>
</dbReference>
<feature type="region of interest" description="Disordered" evidence="1">
    <location>
        <begin position="580"/>
        <end position="608"/>
    </location>
</feature>
<dbReference type="PANTHER" id="PTHR12984:SF3">
    <property type="entry name" value="N-TERMINAL KINASE-LIKE PROTEIN"/>
    <property type="match status" value="1"/>
</dbReference>
<proteinExistence type="predicted"/>
<dbReference type="AlphaFoldDB" id="A0A0P1BJN5"/>
<reference evidence="3 4" key="1">
    <citation type="submission" date="2014-09" db="EMBL/GenBank/DDBJ databases">
        <authorList>
            <person name="Magalhaes I.L.F."/>
            <person name="Oliveira U."/>
            <person name="Santos F.R."/>
            <person name="Vidigal T.H.D.A."/>
            <person name="Brescovit A.D."/>
            <person name="Santos A.J."/>
        </authorList>
    </citation>
    <scope>NUCLEOTIDE SEQUENCE [LARGE SCALE GENOMIC DNA]</scope>
</reference>
<feature type="compositionally biased region" description="Low complexity" evidence="1">
    <location>
        <begin position="653"/>
        <end position="665"/>
    </location>
</feature>
<dbReference type="GO" id="GO:0004672">
    <property type="term" value="F:protein kinase activity"/>
    <property type="evidence" value="ECO:0007669"/>
    <property type="project" value="InterPro"/>
</dbReference>
<dbReference type="InterPro" id="IPR011989">
    <property type="entry name" value="ARM-like"/>
</dbReference>
<feature type="domain" description="Protein kinase" evidence="2">
    <location>
        <begin position="1"/>
        <end position="286"/>
    </location>
</feature>
<dbReference type="Gene3D" id="1.10.510.10">
    <property type="entry name" value="Transferase(Phosphotransferase) domain 1"/>
    <property type="match status" value="1"/>
</dbReference>
<feature type="compositionally biased region" description="Polar residues" evidence="1">
    <location>
        <begin position="892"/>
        <end position="902"/>
    </location>
</feature>
<dbReference type="SUPFAM" id="SSF48371">
    <property type="entry name" value="ARM repeat"/>
    <property type="match status" value="1"/>
</dbReference>
<evidence type="ECO:0000313" key="3">
    <source>
        <dbReference type="EMBL" id="CEH16371.1"/>
    </source>
</evidence>
<dbReference type="OrthoDB" id="447103at2759"/>
<dbReference type="InterPro" id="IPR000719">
    <property type="entry name" value="Prot_kinase_dom"/>
</dbReference>
<dbReference type="GO" id="GO:0005737">
    <property type="term" value="C:cytoplasm"/>
    <property type="evidence" value="ECO:0007669"/>
    <property type="project" value="TreeGrafter"/>
</dbReference>
<organism evidence="3 4">
    <name type="scientific">Ceraceosorus bombacis</name>
    <dbReference type="NCBI Taxonomy" id="401625"/>
    <lineage>
        <taxon>Eukaryota</taxon>
        <taxon>Fungi</taxon>
        <taxon>Dikarya</taxon>
        <taxon>Basidiomycota</taxon>
        <taxon>Ustilaginomycotina</taxon>
        <taxon>Exobasidiomycetes</taxon>
        <taxon>Ceraceosorales</taxon>
        <taxon>Ceraceosoraceae</taxon>
        <taxon>Ceraceosorus</taxon>
    </lineage>
</organism>
<evidence type="ECO:0000259" key="2">
    <source>
        <dbReference type="PROSITE" id="PS50011"/>
    </source>
</evidence>
<dbReference type="InterPro" id="IPR011009">
    <property type="entry name" value="Kinase-like_dom_sf"/>
</dbReference>
<dbReference type="GO" id="GO:0006409">
    <property type="term" value="P:tRNA export from nucleus"/>
    <property type="evidence" value="ECO:0007669"/>
    <property type="project" value="TreeGrafter"/>
</dbReference>
<feature type="region of interest" description="Disordered" evidence="1">
    <location>
        <begin position="802"/>
        <end position="945"/>
    </location>
</feature>
<feature type="compositionally biased region" description="Low complexity" evidence="1">
    <location>
        <begin position="826"/>
        <end position="864"/>
    </location>
</feature>
<protein>
    <submittedName>
        <fullName evidence="3">Arm repeat-containing protein</fullName>
    </submittedName>
</protein>
<dbReference type="SUPFAM" id="SSF56112">
    <property type="entry name" value="Protein kinase-like (PK-like)"/>
    <property type="match status" value="1"/>
</dbReference>
<dbReference type="EMBL" id="CCYA01000278">
    <property type="protein sequence ID" value="CEH16371.1"/>
    <property type="molecule type" value="Genomic_DNA"/>
</dbReference>
<dbReference type="PROSITE" id="PS50011">
    <property type="entry name" value="PROTEIN_KINASE_DOM"/>
    <property type="match status" value="1"/>
</dbReference>
<sequence length="945" mass="100289">MDYFKRAASAVLSQAGGPFPGFTIGEREPYLEARTIWSLHSGTKREDNSSCSILIFDSTLPAHNPRRNLLPLAKNACRKFRTMRHPDVLKFIDSFENEKAVYIAVEKVRPLGKAIEDQRNRAKGREEWIGWGIRSVATALQFINESAGSTHGNVRLDSIFLSASGEWRLGGFEVLSSVKDEGAVLYNYGGLLPDASRFAPPEVKQGGWGPLRELETHALDSYSFALLILEAYNGSLPPITGSSVPPAGRVPPQMYTLVKRMMVPNAKARGTSGQLLAAGETPGGFFAENRLVKVAIGLDGFVLAREEERAEVMRQLKSHSDSFPPEFTQYKVLPALVHALSLASSGQHAGSSTIQATKILPLVLQLGSALTDVEWNNSLTAPILAAYKSPDRGVRMALLENLELYSERLEPKRIVDGVWPNLITGFSDSAAAIREATVKAILPLAPKLSERILNNDLLRQLAKTQVDPEAGIRTNTTILLGRLSPSLSLNTRRKVLVPAFSRSLKDPFLHARMAGLMALMATGESYERDDMARLIVPAIAPCLVDQEKVVRDQAKQGVNMFLKRIEAEVASMPDTVLPPANDEVGFGAGNSSASSASTSPMPFAKPPEGFASTAGGAASALAGWTMSAFAKQIDPSGLNATSMDNQLPPPRGASPALSAVASSSSKLGFDTAHSKQPPVGTNAAKAQAQRSYSGSSYGTTSSSTFAPVGDDQADAAAAVGWGAGEDLIDVNDDAGDWSSFEVGVKKPTEVPRRKLGPQRGRPKASASATTIGSRLGTVRPAPSATSALKTSLTVKDAFEDEDAWGDPADSTPSQAVLPSTDGASGSKTNLTSSTASLASGASTPSTNAATAAAAAAFSAPLPGALDPKSANETNEPAEDSWGGIDDAPNETPGDQTNQNPGEQAQAAPLSKDEKRAEMERQRQERRARMAALKESRAQKLGARLT</sequence>
<dbReference type="InterPro" id="IPR016024">
    <property type="entry name" value="ARM-type_fold"/>
</dbReference>
<dbReference type="GO" id="GO:0005524">
    <property type="term" value="F:ATP binding"/>
    <property type="evidence" value="ECO:0007669"/>
    <property type="project" value="InterPro"/>
</dbReference>
<evidence type="ECO:0000256" key="1">
    <source>
        <dbReference type="SAM" id="MobiDB-lite"/>
    </source>
</evidence>
<feature type="compositionally biased region" description="Polar residues" evidence="1">
    <location>
        <begin position="810"/>
        <end position="825"/>
    </location>
</feature>
<dbReference type="STRING" id="401625.A0A0P1BJN5"/>
<name>A0A0P1BJN5_9BASI</name>
<feature type="compositionally biased region" description="Basic residues" evidence="1">
    <location>
        <begin position="753"/>
        <end position="762"/>
    </location>
</feature>